<dbReference type="EMBL" id="JABSTQ010009789">
    <property type="protein sequence ID" value="KAG0425904.1"/>
    <property type="molecule type" value="Genomic_DNA"/>
</dbReference>
<keyword evidence="2" id="KW-1185">Reference proteome</keyword>
<proteinExistence type="predicted"/>
<organism evidence="1 2">
    <name type="scientific">Ixodes persulcatus</name>
    <name type="common">Taiga tick</name>
    <dbReference type="NCBI Taxonomy" id="34615"/>
    <lineage>
        <taxon>Eukaryota</taxon>
        <taxon>Metazoa</taxon>
        <taxon>Ecdysozoa</taxon>
        <taxon>Arthropoda</taxon>
        <taxon>Chelicerata</taxon>
        <taxon>Arachnida</taxon>
        <taxon>Acari</taxon>
        <taxon>Parasitiformes</taxon>
        <taxon>Ixodida</taxon>
        <taxon>Ixodoidea</taxon>
        <taxon>Ixodidae</taxon>
        <taxon>Ixodinae</taxon>
        <taxon>Ixodes</taxon>
    </lineage>
</organism>
<evidence type="ECO:0000313" key="1">
    <source>
        <dbReference type="EMBL" id="KAG0425904.1"/>
    </source>
</evidence>
<comment type="caution">
    <text evidence="1">The sequence shown here is derived from an EMBL/GenBank/DDBJ whole genome shotgun (WGS) entry which is preliminary data.</text>
</comment>
<evidence type="ECO:0000313" key="2">
    <source>
        <dbReference type="Proteomes" id="UP000805193"/>
    </source>
</evidence>
<accession>A0AC60PXS3</accession>
<name>A0AC60PXS3_IXOPE</name>
<gene>
    <name evidence="1" type="ORF">HPB47_026971</name>
</gene>
<sequence>MPGCSLLIAAWGNIVVALNGSVVTCGGGGAQVYYVTSGPVPRAIKVEEEAPGCEDSKGKHSSADDLFAVWQQMMPPHRKKYQCRHKALSNLTYLLSDLVDTRGHILIPNIIDDMPGITDKDQRRYNTIDFDLVRLVPRAIKVEEEALGCEDTEGKRFTDNDSFLAWQQIAHQHREKKHQCRFCPFSSSRTSGVKEHERTHTGEKPFSCRVCQRVFTLKGNLQVHERIHTGEKPFRCQTCEKAFSHRSGLQAHLRVHTGERPFMCQTCQKAFANSSDLKRHRRVHMGDKPY</sequence>
<feature type="non-terminal residue" evidence="1">
    <location>
        <position position="290"/>
    </location>
</feature>
<reference evidence="1 2" key="1">
    <citation type="journal article" date="2020" name="Cell">
        <title>Large-Scale Comparative Analyses of Tick Genomes Elucidate Their Genetic Diversity and Vector Capacities.</title>
        <authorList>
            <consortium name="Tick Genome and Microbiome Consortium (TIGMIC)"/>
            <person name="Jia N."/>
            <person name="Wang J."/>
            <person name="Shi W."/>
            <person name="Du L."/>
            <person name="Sun Y."/>
            <person name="Zhan W."/>
            <person name="Jiang J.F."/>
            <person name="Wang Q."/>
            <person name="Zhang B."/>
            <person name="Ji P."/>
            <person name="Bell-Sakyi L."/>
            <person name="Cui X.M."/>
            <person name="Yuan T.T."/>
            <person name="Jiang B.G."/>
            <person name="Yang W.F."/>
            <person name="Lam T.T."/>
            <person name="Chang Q.C."/>
            <person name="Ding S.J."/>
            <person name="Wang X.J."/>
            <person name="Zhu J.G."/>
            <person name="Ruan X.D."/>
            <person name="Zhao L."/>
            <person name="Wei J.T."/>
            <person name="Ye R.Z."/>
            <person name="Que T.C."/>
            <person name="Du C.H."/>
            <person name="Zhou Y.H."/>
            <person name="Cheng J.X."/>
            <person name="Dai P.F."/>
            <person name="Guo W.B."/>
            <person name="Han X.H."/>
            <person name="Huang E.J."/>
            <person name="Li L.F."/>
            <person name="Wei W."/>
            <person name="Gao Y.C."/>
            <person name="Liu J.Z."/>
            <person name="Shao H.Z."/>
            <person name="Wang X."/>
            <person name="Wang C.C."/>
            <person name="Yang T.C."/>
            <person name="Huo Q.B."/>
            <person name="Li W."/>
            <person name="Chen H.Y."/>
            <person name="Chen S.E."/>
            <person name="Zhou L.G."/>
            <person name="Ni X.B."/>
            <person name="Tian J.H."/>
            <person name="Sheng Y."/>
            <person name="Liu T."/>
            <person name="Pan Y.S."/>
            <person name="Xia L.Y."/>
            <person name="Li J."/>
            <person name="Zhao F."/>
            <person name="Cao W.C."/>
        </authorList>
    </citation>
    <scope>NUCLEOTIDE SEQUENCE [LARGE SCALE GENOMIC DNA]</scope>
    <source>
        <strain evidence="1">Iper-2018</strain>
    </source>
</reference>
<protein>
    <submittedName>
        <fullName evidence="1">Uncharacterized protein</fullName>
    </submittedName>
</protein>
<dbReference type="Proteomes" id="UP000805193">
    <property type="component" value="Unassembled WGS sequence"/>
</dbReference>